<evidence type="ECO:0000256" key="4">
    <source>
        <dbReference type="ARBA" id="ARBA00022801"/>
    </source>
</evidence>
<proteinExistence type="inferred from homology"/>
<dbReference type="HAMAP" id="MF_01260">
    <property type="entry name" value="Carboxylester"/>
    <property type="match status" value="1"/>
</dbReference>
<evidence type="ECO:0000313" key="6">
    <source>
        <dbReference type="EMBL" id="CBI09810.1"/>
    </source>
</evidence>
<sequence>MNIPTGAGRPLVLIHGWGMHGGVWSSVQHRLRFASMAVDLPGYGNSPSIMPYTLDGLVEAVLAQCPAQMDVCAWSLGGLVAQRMAHIAPERVRRMVLVGSTPCFTLRNDWACAMPVATFTQFSAELEQSYEVTLKRFLALQVRGDAAARETLAVLREQLFARGRPDAGVLHAGLQLLLHTDLRAQAGDLKQTTLLVQGQHDQLVPLGAAQWMAQALPDAHLHVIAGAAHAPFLSHTTEFVDVLHDFLGVS</sequence>
<dbReference type="SUPFAM" id="SSF53474">
    <property type="entry name" value="alpha/beta-Hydrolases"/>
    <property type="match status" value="1"/>
</dbReference>
<dbReference type="NCBIfam" id="TIGR01738">
    <property type="entry name" value="bioH"/>
    <property type="match status" value="1"/>
</dbReference>
<evidence type="ECO:0000256" key="2">
    <source>
        <dbReference type="ARBA" id="ARBA00022490"/>
    </source>
</evidence>
<keyword evidence="3" id="KW-0093">Biotin biosynthesis</keyword>
<dbReference type="GO" id="GO:0009102">
    <property type="term" value="P:biotin biosynthetic process"/>
    <property type="evidence" value="ECO:0007669"/>
    <property type="project" value="UniProtKB-KW"/>
</dbReference>
<protein>
    <submittedName>
        <fullName evidence="6">Carboxylesterase BioH (Biotin synthesis protein BioH)</fullName>
        <ecNumber evidence="6">3.1.1.1</ecNumber>
    </submittedName>
</protein>
<dbReference type="EC" id="3.1.1.1" evidence="6"/>
<accession>E6QRD8</accession>
<keyword evidence="4 6" id="KW-0378">Hydrolase</keyword>
<reference evidence="6" key="1">
    <citation type="submission" date="2009-10" db="EMBL/GenBank/DDBJ databases">
        <title>Diversity of trophic interactions inside an arsenic-rich microbial ecosystem.</title>
        <authorList>
            <person name="Bertin P.N."/>
            <person name="Heinrich-Salmeron A."/>
            <person name="Pelletier E."/>
            <person name="Goulhen-Chollet F."/>
            <person name="Arsene-Ploetze F."/>
            <person name="Gallien S."/>
            <person name="Calteau A."/>
            <person name="Vallenet D."/>
            <person name="Casiot C."/>
            <person name="Chane-Woon-Ming B."/>
            <person name="Giloteaux L."/>
            <person name="Barakat M."/>
            <person name="Bonnefoy V."/>
            <person name="Bruneel O."/>
            <person name="Chandler M."/>
            <person name="Cleiss J."/>
            <person name="Duran R."/>
            <person name="Elbaz-Poulichet F."/>
            <person name="Fonknechten N."/>
            <person name="Lauga B."/>
            <person name="Mornico D."/>
            <person name="Ortet P."/>
            <person name="Schaeffer C."/>
            <person name="Siguier P."/>
            <person name="Alexander Thil Smith A."/>
            <person name="Van Dorsselaer A."/>
            <person name="Weissenbach J."/>
            <person name="Medigue C."/>
            <person name="Le Paslier D."/>
        </authorList>
    </citation>
    <scope>NUCLEOTIDE SEQUENCE</scope>
</reference>
<feature type="domain" description="AB hydrolase-1" evidence="5">
    <location>
        <begin position="10"/>
        <end position="235"/>
    </location>
</feature>
<dbReference type="InterPro" id="IPR050228">
    <property type="entry name" value="Carboxylesterase_BioH"/>
</dbReference>
<dbReference type="Gene3D" id="3.40.50.1820">
    <property type="entry name" value="alpha/beta hydrolase"/>
    <property type="match status" value="1"/>
</dbReference>
<dbReference type="GO" id="GO:0106435">
    <property type="term" value="F:carboxylesterase activity"/>
    <property type="evidence" value="ECO:0007669"/>
    <property type="project" value="UniProtKB-EC"/>
</dbReference>
<organism evidence="6">
    <name type="scientific">mine drainage metagenome</name>
    <dbReference type="NCBI Taxonomy" id="410659"/>
    <lineage>
        <taxon>unclassified sequences</taxon>
        <taxon>metagenomes</taxon>
        <taxon>ecological metagenomes</taxon>
    </lineage>
</organism>
<dbReference type="InterPro" id="IPR000073">
    <property type="entry name" value="AB_hydrolase_1"/>
</dbReference>
<dbReference type="EMBL" id="CABR01000053">
    <property type="protein sequence ID" value="CBI09810.1"/>
    <property type="molecule type" value="Genomic_DNA"/>
</dbReference>
<keyword evidence="1" id="KW-0719">Serine esterase</keyword>
<evidence type="ECO:0000259" key="5">
    <source>
        <dbReference type="Pfam" id="PF00561"/>
    </source>
</evidence>
<dbReference type="PANTHER" id="PTHR43194">
    <property type="entry name" value="HYDROLASE ALPHA/BETA FOLD FAMILY"/>
    <property type="match status" value="1"/>
</dbReference>
<dbReference type="InterPro" id="IPR029058">
    <property type="entry name" value="AB_hydrolase_fold"/>
</dbReference>
<evidence type="ECO:0000256" key="1">
    <source>
        <dbReference type="ARBA" id="ARBA00022487"/>
    </source>
</evidence>
<keyword evidence="2" id="KW-0963">Cytoplasm</keyword>
<comment type="caution">
    <text evidence="6">The sequence shown here is derived from an EMBL/GenBank/DDBJ whole genome shotgun (WGS) entry which is preliminary data.</text>
</comment>
<name>E6QRD8_9ZZZZ</name>
<evidence type="ECO:0000256" key="3">
    <source>
        <dbReference type="ARBA" id="ARBA00022756"/>
    </source>
</evidence>
<dbReference type="InterPro" id="IPR010076">
    <property type="entry name" value="BioH"/>
</dbReference>
<dbReference type="PANTHER" id="PTHR43194:SF5">
    <property type="entry name" value="PIMELOYL-[ACYL-CARRIER PROTEIN] METHYL ESTER ESTERASE"/>
    <property type="match status" value="1"/>
</dbReference>
<dbReference type="Pfam" id="PF00561">
    <property type="entry name" value="Abhydrolase_1"/>
    <property type="match status" value="1"/>
</dbReference>
<dbReference type="AlphaFoldDB" id="E6QRD8"/>
<gene>
    <name evidence="6" type="primary">bioH</name>
    <name evidence="6" type="ORF">CARN7_0555</name>
</gene>